<dbReference type="Pfam" id="PF04851">
    <property type="entry name" value="ResIII"/>
    <property type="match status" value="1"/>
</dbReference>
<accession>A0A449A590</accession>
<sequence length="775" mass="91533">MQLTNVQEKAVNEIVKQFLKEKIIQFQAPTGSGKTFMMANVIDKLISKFPDHNFVFAIATLSNAELPLQMQKSFEKYKDFLNNNFEIIVKNPPSKEVEKAKDKDYSFYAQPNQVFIFGKSSFGEKRIYTERGIIDDFLFQIKENDYTLVYIRDEAHHGGEKNNTNNNDVKHFENKMNHFAVFSIKMTATPKGTEKLIKITENDLLNNDNKQLLKRKQKFNIGFSDYNSEINSDEILETACKTFIKIKKNYLEEKGLSHIQPAMLIQVNDKNKDKKDEFEKSLNKFINILEKNNLIWAKYFADEKIDSNSRVNFSLQDISNNNSDVDVVIFKVGPAVGWNIPRACMLVKLRDVYSESLNIQTLGRIKRNPNPDYDHDEDSIAWEYYVYSDHKVDFPTKQSFEIKKEIKNKTFFIGELDAKLKNSSLINKKNFHFFILNYLNLKFSNIERESQKFVLEYLNSNSKNNYENKFLIADEKIIQTDGNFSIKNILSKIYNKIDLKIYILKFLNKYKRIFTKEIQYMINNFFKQKISDNSSKNLFIDLFWYTLIKKHKQNIIEEYNKQLKLVEENTDNYKIEKNKLLPKRYEEIEIQNNSKSISIKLNNFGYKPVGEQNEKYKNNTFAITTDSENEKIFIQNIKNYIVDDSESFIWSKNLPFKGANFQYIMNNKITNSYPDYIVVYKKHQFYIEVKGHGDGDINKEKTNKLFNAYKKYVEKYNEEKDKMLFNKEENNFSLIICEIQNMDMYFKGASTHSEINKLLENEEIDNFIALLKVLE</sequence>
<dbReference type="EMBL" id="LR214951">
    <property type="protein sequence ID" value="VEU59415.1"/>
    <property type="molecule type" value="Genomic_DNA"/>
</dbReference>
<dbReference type="GO" id="GO:0003677">
    <property type="term" value="F:DNA binding"/>
    <property type="evidence" value="ECO:0007669"/>
    <property type="project" value="InterPro"/>
</dbReference>
<dbReference type="AlphaFoldDB" id="A0A449A590"/>
<dbReference type="GO" id="GO:0016787">
    <property type="term" value="F:hydrolase activity"/>
    <property type="evidence" value="ECO:0007669"/>
    <property type="project" value="InterPro"/>
</dbReference>
<gene>
    <name evidence="3" type="ORF">NCTC10166_00386</name>
</gene>
<dbReference type="Gene3D" id="3.40.50.300">
    <property type="entry name" value="P-loop containing nucleotide triphosphate hydrolases"/>
    <property type="match status" value="1"/>
</dbReference>
<evidence type="ECO:0000256" key="1">
    <source>
        <dbReference type="SAM" id="Coils"/>
    </source>
</evidence>
<keyword evidence="4" id="KW-1185">Reference proteome</keyword>
<feature type="coiled-coil region" evidence="1">
    <location>
        <begin position="549"/>
        <end position="576"/>
    </location>
</feature>
<reference evidence="3 4" key="1">
    <citation type="submission" date="2019-01" db="EMBL/GenBank/DDBJ databases">
        <authorList>
            <consortium name="Pathogen Informatics"/>
        </authorList>
    </citation>
    <scope>NUCLEOTIDE SEQUENCE [LARGE SCALE GENOMIC DNA]</scope>
    <source>
        <strain evidence="3 4">NCTC10166</strain>
    </source>
</reference>
<dbReference type="PANTHER" id="PTHR47396">
    <property type="entry name" value="TYPE I RESTRICTION ENZYME ECOKI R PROTEIN"/>
    <property type="match status" value="1"/>
</dbReference>
<feature type="domain" description="Helicase/UvrB N-terminal" evidence="2">
    <location>
        <begin position="1"/>
        <end position="191"/>
    </location>
</feature>
<dbReference type="InterPro" id="IPR006935">
    <property type="entry name" value="Helicase/UvrB_N"/>
</dbReference>
<dbReference type="RefSeq" id="WP_129719806.1">
    <property type="nucleotide sequence ID" value="NZ_LR214951.1"/>
</dbReference>
<evidence type="ECO:0000313" key="4">
    <source>
        <dbReference type="Proteomes" id="UP000289440"/>
    </source>
</evidence>
<proteinExistence type="predicted"/>
<protein>
    <submittedName>
        <fullName evidence="3">Type III restriction enzyme, res subunit</fullName>
    </submittedName>
</protein>
<name>A0A449A590_9BACT</name>
<dbReference type="InterPro" id="IPR027417">
    <property type="entry name" value="P-loop_NTPase"/>
</dbReference>
<evidence type="ECO:0000259" key="2">
    <source>
        <dbReference type="Pfam" id="PF04851"/>
    </source>
</evidence>
<dbReference type="Proteomes" id="UP000289440">
    <property type="component" value="Chromosome"/>
</dbReference>
<dbReference type="GO" id="GO:0005524">
    <property type="term" value="F:ATP binding"/>
    <property type="evidence" value="ECO:0007669"/>
    <property type="project" value="InterPro"/>
</dbReference>
<dbReference type="InterPro" id="IPR050742">
    <property type="entry name" value="Helicase_Restrict-Modif_Enz"/>
</dbReference>
<dbReference type="OrthoDB" id="9804145at2"/>
<dbReference type="PANTHER" id="PTHR47396:SF1">
    <property type="entry name" value="ATP-DEPENDENT HELICASE IRC3-RELATED"/>
    <property type="match status" value="1"/>
</dbReference>
<dbReference type="REBASE" id="298409">
    <property type="entry name" value="Mne10166ORF387P"/>
</dbReference>
<evidence type="ECO:0000313" key="3">
    <source>
        <dbReference type="EMBL" id="VEU59415.1"/>
    </source>
</evidence>
<dbReference type="KEGG" id="mnu:NCTC10166_00386"/>
<keyword evidence="1" id="KW-0175">Coiled coil</keyword>
<dbReference type="SUPFAM" id="SSF52540">
    <property type="entry name" value="P-loop containing nucleoside triphosphate hydrolases"/>
    <property type="match status" value="1"/>
</dbReference>
<organism evidence="3 4">
    <name type="scientific">Mesomycoplasma neurolyticum</name>
    <dbReference type="NCBI Taxonomy" id="2120"/>
    <lineage>
        <taxon>Bacteria</taxon>
        <taxon>Bacillati</taxon>
        <taxon>Mycoplasmatota</taxon>
        <taxon>Mycoplasmoidales</taxon>
        <taxon>Metamycoplasmataceae</taxon>
        <taxon>Mesomycoplasma</taxon>
    </lineage>
</organism>
<dbReference type="GO" id="GO:0005829">
    <property type="term" value="C:cytosol"/>
    <property type="evidence" value="ECO:0007669"/>
    <property type="project" value="TreeGrafter"/>
</dbReference>